<sequence length="345" mass="39600">MSLAAERFQYCLLLCFLSLQDEMFQKFNFDTQWAVSIISKITNGEDLPIEGGAIVKQLLALQINAEKFFFGIRKNLVEFDEVLEVQRKHVYDLRQLILTGDDESCSQHILQYMQAVVDEIVFSNIDPLKHPRSWGLSNLLKEFKAIGGKLLHESLGGINDDALLNSLGQLNEVNSVDVVNFCLPNLPAPPNAFRGIRRKSSSLRRNGKYRTTSNLLRKYLGDFLIALYLDVVEESGYDERHVKEIEIFQFHGTSTLEHNEILLVNSHWRAVLLKTLDCFWRDHLVNMNRLSSAVNVRSFGHRNPLEEYKIDGCRFFISMLSATRRAIKGADPIYSEVLCRLHVFC</sequence>
<dbReference type="InterPro" id="IPR036266">
    <property type="entry name" value="SecA_Wing/Scaffold_sf"/>
</dbReference>
<dbReference type="Pfam" id="PF07516">
    <property type="entry name" value="SecA_SW"/>
    <property type="match status" value="1"/>
</dbReference>
<dbReference type="PANTHER" id="PTHR30612:SF11">
    <property type="entry name" value="PROTEIN TRANSLOCASE SUBUNIT SECA2, CHLOROPLASTIC"/>
    <property type="match status" value="1"/>
</dbReference>
<dbReference type="InterPro" id="IPR000185">
    <property type="entry name" value="SecA"/>
</dbReference>
<dbReference type="FunFam" id="1.10.3060.10:FF:000008">
    <property type="entry name" value="Protein translocase subunit SecA"/>
    <property type="match status" value="1"/>
</dbReference>
<evidence type="ECO:0000313" key="2">
    <source>
        <dbReference type="EMBL" id="GAU25899.1"/>
    </source>
</evidence>
<dbReference type="EMBL" id="DF973324">
    <property type="protein sequence ID" value="GAU25899.1"/>
    <property type="molecule type" value="Genomic_DNA"/>
</dbReference>
<feature type="domain" description="SecA Wing/Scaffold" evidence="1">
    <location>
        <begin position="48"/>
        <end position="326"/>
    </location>
</feature>
<name>A0A2Z6N3D0_TRISU</name>
<evidence type="ECO:0000259" key="1">
    <source>
        <dbReference type="Pfam" id="PF07516"/>
    </source>
</evidence>
<organism evidence="2 3">
    <name type="scientific">Trifolium subterraneum</name>
    <name type="common">Subterranean clover</name>
    <dbReference type="NCBI Taxonomy" id="3900"/>
    <lineage>
        <taxon>Eukaryota</taxon>
        <taxon>Viridiplantae</taxon>
        <taxon>Streptophyta</taxon>
        <taxon>Embryophyta</taxon>
        <taxon>Tracheophyta</taxon>
        <taxon>Spermatophyta</taxon>
        <taxon>Magnoliopsida</taxon>
        <taxon>eudicotyledons</taxon>
        <taxon>Gunneridae</taxon>
        <taxon>Pentapetalae</taxon>
        <taxon>rosids</taxon>
        <taxon>fabids</taxon>
        <taxon>Fabales</taxon>
        <taxon>Fabaceae</taxon>
        <taxon>Papilionoideae</taxon>
        <taxon>50 kb inversion clade</taxon>
        <taxon>NPAAA clade</taxon>
        <taxon>Hologalegina</taxon>
        <taxon>IRL clade</taxon>
        <taxon>Trifolieae</taxon>
        <taxon>Trifolium</taxon>
    </lineage>
</organism>
<dbReference type="GO" id="GO:0009941">
    <property type="term" value="C:chloroplast envelope"/>
    <property type="evidence" value="ECO:0007669"/>
    <property type="project" value="TreeGrafter"/>
</dbReference>
<dbReference type="GO" id="GO:0017038">
    <property type="term" value="P:protein import"/>
    <property type="evidence" value="ECO:0007669"/>
    <property type="project" value="InterPro"/>
</dbReference>
<dbReference type="SUPFAM" id="SSF81886">
    <property type="entry name" value="Helical scaffold and wing domains of SecA"/>
    <property type="match status" value="2"/>
</dbReference>
<evidence type="ECO:0000313" key="3">
    <source>
        <dbReference type="Proteomes" id="UP000242715"/>
    </source>
</evidence>
<reference evidence="3" key="1">
    <citation type="journal article" date="2017" name="Front. Plant Sci.">
        <title>Climate Clever Clovers: New Paradigm to Reduce the Environmental Footprint of Ruminants by Breeding Low Methanogenic Forages Utilizing Haplotype Variation.</title>
        <authorList>
            <person name="Kaur P."/>
            <person name="Appels R."/>
            <person name="Bayer P.E."/>
            <person name="Keeble-Gagnere G."/>
            <person name="Wang J."/>
            <person name="Hirakawa H."/>
            <person name="Shirasawa K."/>
            <person name="Vercoe P."/>
            <person name="Stefanova K."/>
            <person name="Durmic Z."/>
            <person name="Nichols P."/>
            <person name="Revell C."/>
            <person name="Isobe S.N."/>
            <person name="Edwards D."/>
            <person name="Erskine W."/>
        </authorList>
    </citation>
    <scope>NUCLEOTIDE SEQUENCE [LARGE SCALE GENOMIC DNA]</scope>
    <source>
        <strain evidence="3">cv. Daliak</strain>
    </source>
</reference>
<dbReference type="AlphaFoldDB" id="A0A2Z6N3D0"/>
<dbReference type="Proteomes" id="UP000242715">
    <property type="component" value="Unassembled WGS sequence"/>
</dbReference>
<dbReference type="OrthoDB" id="27934at2759"/>
<dbReference type="GO" id="GO:0016020">
    <property type="term" value="C:membrane"/>
    <property type="evidence" value="ECO:0007669"/>
    <property type="project" value="InterPro"/>
</dbReference>
<dbReference type="GO" id="GO:0005524">
    <property type="term" value="F:ATP binding"/>
    <property type="evidence" value="ECO:0007669"/>
    <property type="project" value="InterPro"/>
</dbReference>
<dbReference type="GO" id="GO:0006605">
    <property type="term" value="P:protein targeting"/>
    <property type="evidence" value="ECO:0007669"/>
    <property type="project" value="InterPro"/>
</dbReference>
<protein>
    <recommendedName>
        <fullName evidence="1">SecA Wing/Scaffold domain-containing protein</fullName>
    </recommendedName>
</protein>
<dbReference type="GO" id="GO:0006886">
    <property type="term" value="P:intracellular protein transport"/>
    <property type="evidence" value="ECO:0007669"/>
    <property type="project" value="InterPro"/>
</dbReference>
<gene>
    <name evidence="2" type="ORF">TSUD_376180</name>
</gene>
<keyword evidence="3" id="KW-1185">Reference proteome</keyword>
<dbReference type="InterPro" id="IPR011116">
    <property type="entry name" value="SecA_Wing/Scaffold"/>
</dbReference>
<proteinExistence type="predicted"/>
<dbReference type="Gene3D" id="1.10.3060.10">
    <property type="entry name" value="Helical scaffold and wing domains of SecA"/>
    <property type="match status" value="1"/>
</dbReference>
<dbReference type="PANTHER" id="PTHR30612">
    <property type="entry name" value="SECA INNER MEMBRANE COMPONENT OF SEC PROTEIN SECRETION SYSTEM"/>
    <property type="match status" value="1"/>
</dbReference>
<accession>A0A2Z6N3D0</accession>